<reference evidence="2 3" key="1">
    <citation type="submission" date="2024-02" db="EMBL/GenBank/DDBJ databases">
        <title>A novel Wenzhouxiangellaceae bacterium, isolated from coastal sediments.</title>
        <authorList>
            <person name="Du Z.-J."/>
            <person name="Ye Y.-Q."/>
            <person name="Zhang X.-Y."/>
        </authorList>
    </citation>
    <scope>NUCLEOTIDE SEQUENCE [LARGE SCALE GENOMIC DNA]</scope>
    <source>
        <strain evidence="2 3">CH-27</strain>
    </source>
</reference>
<comment type="caution">
    <text evidence="2">The sequence shown here is derived from an EMBL/GenBank/DDBJ whole genome shotgun (WGS) entry which is preliminary data.</text>
</comment>
<evidence type="ECO:0000313" key="2">
    <source>
        <dbReference type="EMBL" id="MEJ8568246.1"/>
    </source>
</evidence>
<evidence type="ECO:0000256" key="1">
    <source>
        <dbReference type="SAM" id="MobiDB-lite"/>
    </source>
</evidence>
<dbReference type="RefSeq" id="WP_354695567.1">
    <property type="nucleotide sequence ID" value="NZ_JAZHOG010000007.1"/>
</dbReference>
<keyword evidence="3" id="KW-1185">Reference proteome</keyword>
<feature type="region of interest" description="Disordered" evidence="1">
    <location>
        <begin position="70"/>
        <end position="101"/>
    </location>
</feature>
<dbReference type="Proteomes" id="UP001359886">
    <property type="component" value="Unassembled WGS sequence"/>
</dbReference>
<accession>A0AAW9REP2</accession>
<gene>
    <name evidence="2" type="ORF">V3330_11470</name>
</gene>
<sequence length="101" mass="10565">MTEPGFEREAAIVSAVAQASGSRLGGRDDGCEGHYPVVPDANLSPVIPDANLTPVIPDANLLPVIPDVAQRRSGIHPAHNPTPRQTHGSRLGGRDDGTEAR</sequence>
<feature type="compositionally biased region" description="Basic and acidic residues" evidence="1">
    <location>
        <begin position="92"/>
        <end position="101"/>
    </location>
</feature>
<proteinExistence type="predicted"/>
<name>A0AAW9REP2_9GAMM</name>
<organism evidence="2 3">
    <name type="scientific">Elongatibacter sediminis</name>
    <dbReference type="NCBI Taxonomy" id="3119006"/>
    <lineage>
        <taxon>Bacteria</taxon>
        <taxon>Pseudomonadati</taxon>
        <taxon>Pseudomonadota</taxon>
        <taxon>Gammaproteobacteria</taxon>
        <taxon>Chromatiales</taxon>
        <taxon>Wenzhouxiangellaceae</taxon>
        <taxon>Elongatibacter</taxon>
    </lineage>
</organism>
<evidence type="ECO:0000313" key="3">
    <source>
        <dbReference type="Proteomes" id="UP001359886"/>
    </source>
</evidence>
<dbReference type="AlphaFoldDB" id="A0AAW9REP2"/>
<protein>
    <submittedName>
        <fullName evidence="2">Uncharacterized protein</fullName>
    </submittedName>
</protein>
<dbReference type="EMBL" id="JAZHOG010000007">
    <property type="protein sequence ID" value="MEJ8568246.1"/>
    <property type="molecule type" value="Genomic_DNA"/>
</dbReference>